<dbReference type="Proteomes" id="UP001236569">
    <property type="component" value="Unassembled WGS sequence"/>
</dbReference>
<feature type="transmembrane region" description="Helical" evidence="6">
    <location>
        <begin position="141"/>
        <end position="160"/>
    </location>
</feature>
<protein>
    <submittedName>
        <fullName evidence="7">Lysoplasmalogenase</fullName>
    </submittedName>
</protein>
<feature type="transmembrane region" description="Helical" evidence="6">
    <location>
        <begin position="169"/>
        <end position="189"/>
    </location>
</feature>
<dbReference type="EMBL" id="JASHID010000008">
    <property type="protein sequence ID" value="MDI9865211.1"/>
    <property type="molecule type" value="Genomic_DNA"/>
</dbReference>
<evidence type="ECO:0000256" key="3">
    <source>
        <dbReference type="ARBA" id="ARBA00022692"/>
    </source>
</evidence>
<feature type="transmembrane region" description="Helical" evidence="6">
    <location>
        <begin position="9"/>
        <end position="26"/>
    </location>
</feature>
<proteinExistence type="inferred from homology"/>
<feature type="transmembrane region" description="Helical" evidence="6">
    <location>
        <begin position="83"/>
        <end position="102"/>
    </location>
</feature>
<gene>
    <name evidence="7" type="ORF">QM480_12805</name>
</gene>
<keyword evidence="3 6" id="KW-0812">Transmembrane</keyword>
<feature type="transmembrane region" description="Helical" evidence="6">
    <location>
        <begin position="195"/>
        <end position="214"/>
    </location>
</feature>
<sequence>MKNRNTQTILILFGIVSILELLSLIVPPESISIRYFTKPLLLPLLILYDYQNQQNRTSFFSTFRIALIFAWLGDILLMLPNAFVPGLLAFLIMQVLYIRIFWQDCATPRKGFVFRHLWIMLLLVGYHLMIMLPVWPYLGAMQIPVSVYSIVISIMVLAAINRIGEVPNALTVTIGAVLFMVSDSLIAITKFGSDFAYSGFCVMLTYIIAQYLIVMGRNRVND</sequence>
<dbReference type="InterPro" id="IPR012506">
    <property type="entry name" value="TMEM86B-like"/>
</dbReference>
<keyword evidence="8" id="KW-1185">Reference proteome</keyword>
<feature type="transmembrane region" description="Helical" evidence="6">
    <location>
        <begin position="114"/>
        <end position="135"/>
    </location>
</feature>
<evidence type="ECO:0000313" key="8">
    <source>
        <dbReference type="Proteomes" id="UP001236569"/>
    </source>
</evidence>
<evidence type="ECO:0000256" key="4">
    <source>
        <dbReference type="ARBA" id="ARBA00022989"/>
    </source>
</evidence>
<comment type="similarity">
    <text evidence="2">Belongs to the TMEM86 family.</text>
</comment>
<dbReference type="Pfam" id="PF07947">
    <property type="entry name" value="YhhN"/>
    <property type="match status" value="1"/>
</dbReference>
<reference evidence="7 8" key="1">
    <citation type="submission" date="2023-05" db="EMBL/GenBank/DDBJ databases">
        <title>Novel species of genus Flectobacillus isolated from stream in China.</title>
        <authorList>
            <person name="Lu H."/>
        </authorList>
    </citation>
    <scope>NUCLEOTIDE SEQUENCE [LARGE SCALE GENOMIC DNA]</scope>
    <source>
        <strain evidence="7 8">DC10W</strain>
    </source>
</reference>
<accession>A0ABT6YPX7</accession>
<keyword evidence="4 6" id="KW-1133">Transmembrane helix</keyword>
<dbReference type="RefSeq" id="WP_283370251.1">
    <property type="nucleotide sequence ID" value="NZ_JASHID010000008.1"/>
</dbReference>
<dbReference type="PANTHER" id="PTHR31885:SF6">
    <property type="entry name" value="GH04784P"/>
    <property type="match status" value="1"/>
</dbReference>
<comment type="caution">
    <text evidence="7">The sequence shown here is derived from an EMBL/GenBank/DDBJ whole genome shotgun (WGS) entry which is preliminary data.</text>
</comment>
<comment type="subcellular location">
    <subcellularLocation>
        <location evidence="1">Membrane</location>
        <topology evidence="1">Multi-pass membrane protein</topology>
    </subcellularLocation>
</comment>
<keyword evidence="5 6" id="KW-0472">Membrane</keyword>
<dbReference type="PANTHER" id="PTHR31885">
    <property type="entry name" value="GH04784P"/>
    <property type="match status" value="1"/>
</dbReference>
<evidence type="ECO:0000256" key="5">
    <source>
        <dbReference type="ARBA" id="ARBA00023136"/>
    </source>
</evidence>
<name>A0ABT6YPX7_9BACT</name>
<evidence type="ECO:0000256" key="2">
    <source>
        <dbReference type="ARBA" id="ARBA00007375"/>
    </source>
</evidence>
<evidence type="ECO:0000313" key="7">
    <source>
        <dbReference type="EMBL" id="MDI9865211.1"/>
    </source>
</evidence>
<evidence type="ECO:0000256" key="1">
    <source>
        <dbReference type="ARBA" id="ARBA00004141"/>
    </source>
</evidence>
<evidence type="ECO:0000256" key="6">
    <source>
        <dbReference type="SAM" id="Phobius"/>
    </source>
</evidence>
<organism evidence="7 8">
    <name type="scientific">Flectobacillus longus</name>
    <dbReference type="NCBI Taxonomy" id="2984207"/>
    <lineage>
        <taxon>Bacteria</taxon>
        <taxon>Pseudomonadati</taxon>
        <taxon>Bacteroidota</taxon>
        <taxon>Cytophagia</taxon>
        <taxon>Cytophagales</taxon>
        <taxon>Flectobacillaceae</taxon>
        <taxon>Flectobacillus</taxon>
    </lineage>
</organism>